<reference evidence="10 11" key="1">
    <citation type="journal article" date="2024" name="Commun. Biol.">
        <title>Comparative genomic analysis of thermophilic fungi reveals convergent evolutionary adaptations and gene losses.</title>
        <authorList>
            <person name="Steindorff A.S."/>
            <person name="Aguilar-Pontes M.V."/>
            <person name="Robinson A.J."/>
            <person name="Andreopoulos B."/>
            <person name="LaButti K."/>
            <person name="Kuo A."/>
            <person name="Mondo S."/>
            <person name="Riley R."/>
            <person name="Otillar R."/>
            <person name="Haridas S."/>
            <person name="Lipzen A."/>
            <person name="Grimwood J."/>
            <person name="Schmutz J."/>
            <person name="Clum A."/>
            <person name="Reid I.D."/>
            <person name="Moisan M.C."/>
            <person name="Butler G."/>
            <person name="Nguyen T.T.M."/>
            <person name="Dewar K."/>
            <person name="Conant G."/>
            <person name="Drula E."/>
            <person name="Henrissat B."/>
            <person name="Hansel C."/>
            <person name="Singer S."/>
            <person name="Hutchinson M.I."/>
            <person name="de Vries R.P."/>
            <person name="Natvig D.O."/>
            <person name="Powell A.J."/>
            <person name="Tsang A."/>
            <person name="Grigoriev I.V."/>
        </authorList>
    </citation>
    <scope>NUCLEOTIDE SEQUENCE [LARGE SCALE GENOMIC DNA]</scope>
    <source>
        <strain evidence="10 11">ATCC 24622</strain>
    </source>
</reference>
<evidence type="ECO:0000256" key="9">
    <source>
        <dbReference type="SAM" id="MobiDB-lite"/>
    </source>
</evidence>
<keyword evidence="4" id="KW-1133">Transmembrane helix</keyword>
<proteinExistence type="predicted"/>
<feature type="compositionally biased region" description="Basic and acidic residues" evidence="9">
    <location>
        <begin position="70"/>
        <end position="83"/>
    </location>
</feature>
<feature type="region of interest" description="Disordered" evidence="9">
    <location>
        <begin position="33"/>
        <end position="107"/>
    </location>
</feature>
<evidence type="ECO:0000256" key="7">
    <source>
        <dbReference type="ARBA" id="ARBA00023136"/>
    </source>
</evidence>
<accession>A0ABR3Y2A5</accession>
<feature type="compositionally biased region" description="Low complexity" evidence="9">
    <location>
        <begin position="203"/>
        <end position="221"/>
    </location>
</feature>
<evidence type="ECO:0000256" key="5">
    <source>
        <dbReference type="ARBA" id="ARBA00023054"/>
    </source>
</evidence>
<keyword evidence="7" id="KW-0472">Membrane</keyword>
<evidence type="ECO:0000256" key="3">
    <source>
        <dbReference type="ARBA" id="ARBA00022692"/>
    </source>
</evidence>
<keyword evidence="6" id="KW-0496">Mitochondrion</keyword>
<feature type="compositionally biased region" description="Polar residues" evidence="9">
    <location>
        <begin position="38"/>
        <end position="62"/>
    </location>
</feature>
<evidence type="ECO:0008006" key="12">
    <source>
        <dbReference type="Google" id="ProtNLM"/>
    </source>
</evidence>
<evidence type="ECO:0000313" key="11">
    <source>
        <dbReference type="Proteomes" id="UP001586593"/>
    </source>
</evidence>
<feature type="coiled-coil region" evidence="8">
    <location>
        <begin position="412"/>
        <end position="439"/>
    </location>
</feature>
<gene>
    <name evidence="10" type="ORF">VTK73DRAFT_3004</name>
</gene>
<dbReference type="InterPro" id="IPR024461">
    <property type="entry name" value="CCDC90-like"/>
</dbReference>
<dbReference type="Gene3D" id="1.20.5.340">
    <property type="match status" value="1"/>
</dbReference>
<name>A0ABR3Y2A5_9PEZI</name>
<keyword evidence="5 8" id="KW-0175">Coiled coil</keyword>
<dbReference type="Proteomes" id="UP001586593">
    <property type="component" value="Unassembled WGS sequence"/>
</dbReference>
<evidence type="ECO:0000256" key="6">
    <source>
        <dbReference type="ARBA" id="ARBA00023128"/>
    </source>
</evidence>
<feature type="region of interest" description="Disordered" evidence="9">
    <location>
        <begin position="143"/>
        <end position="230"/>
    </location>
</feature>
<evidence type="ECO:0000256" key="8">
    <source>
        <dbReference type="SAM" id="Coils"/>
    </source>
</evidence>
<evidence type="ECO:0000256" key="1">
    <source>
        <dbReference type="ARBA" id="ARBA00004173"/>
    </source>
</evidence>
<keyword evidence="3" id="KW-0812">Transmembrane</keyword>
<protein>
    <recommendedName>
        <fullName evidence="12">MOZ protein represents a chromatin-associated acetyltransferase</fullName>
    </recommendedName>
</protein>
<organism evidence="10 11">
    <name type="scientific">Phialemonium thermophilum</name>
    <dbReference type="NCBI Taxonomy" id="223376"/>
    <lineage>
        <taxon>Eukaryota</taxon>
        <taxon>Fungi</taxon>
        <taxon>Dikarya</taxon>
        <taxon>Ascomycota</taxon>
        <taxon>Pezizomycotina</taxon>
        <taxon>Sordariomycetes</taxon>
        <taxon>Sordariomycetidae</taxon>
        <taxon>Cephalothecales</taxon>
        <taxon>Cephalothecaceae</taxon>
        <taxon>Phialemonium</taxon>
    </lineage>
</organism>
<dbReference type="EMBL" id="JAZHXJ010000019">
    <property type="protein sequence ID" value="KAL1882022.1"/>
    <property type="molecule type" value="Genomic_DNA"/>
</dbReference>
<comment type="subcellular location">
    <subcellularLocation>
        <location evidence="2">Membrane</location>
    </subcellularLocation>
    <subcellularLocation>
        <location evidence="1">Mitochondrion</location>
    </subcellularLocation>
</comment>
<evidence type="ECO:0000313" key="10">
    <source>
        <dbReference type="EMBL" id="KAL1882022.1"/>
    </source>
</evidence>
<comment type="caution">
    <text evidence="10">The sequence shown here is derived from an EMBL/GenBank/DDBJ whole genome shotgun (WGS) entry which is preliminary data.</text>
</comment>
<feature type="compositionally biased region" description="Low complexity" evidence="9">
    <location>
        <begin position="162"/>
        <end position="186"/>
    </location>
</feature>
<feature type="compositionally biased region" description="Basic and acidic residues" evidence="9">
    <location>
        <begin position="91"/>
        <end position="102"/>
    </location>
</feature>
<dbReference type="PANTHER" id="PTHR14360:SF12">
    <property type="entry name" value="MOZ PROTEIN REPRESENTS A CHROMATIN-ASSOCIATED ACETYLTRANSFERASE"/>
    <property type="match status" value="1"/>
</dbReference>
<dbReference type="PANTHER" id="PTHR14360">
    <property type="entry name" value="PROTEIN FMP32, MITOCHONDRIAL"/>
    <property type="match status" value="1"/>
</dbReference>
<dbReference type="Pfam" id="PF07798">
    <property type="entry name" value="CCDC90-like"/>
    <property type="match status" value="1"/>
</dbReference>
<keyword evidence="11" id="KW-1185">Reference proteome</keyword>
<evidence type="ECO:0000256" key="2">
    <source>
        <dbReference type="ARBA" id="ARBA00004370"/>
    </source>
</evidence>
<sequence>MSTQRLTFLYPQLFRTARLSDPAAPIAWTSRSYRNRNPAANTTQAPCQHRSSFATTTAPRESSFSRRHGKAIEPARLRGKDDASSGANQTEKAESKSEKKDEGVDDISTKTAKAQAVFEDTARPAAGSRDIKGSMIKTGLEQAEMETQTHTSLPVPESAAETPTPADSSSHSSSSPSPRSFGTSGPMETILHMDAPASMKQDGSGSLEGGQESSAAGSESSRPPHLTPSPYVHHFDSYSLVKQLEAGGWTGPQAITAMKAIRGLLAANLDVAQAGLVSKADVENETYLFRAACSELSAEVRKNRRAADEAMRQQRTTLQHEVDIVTQRLNQEILTLNDTVRGMFNDRRMAVREEQKAAESAIQQINYKISLLLNSDARSEIEGVRWVLIRRSVLGILFMAVLTLSSLRYASYRSHEKKKEQERLEREQAELLKKEAGKNGGVPPVPDALGVLVGN</sequence>
<evidence type="ECO:0000256" key="4">
    <source>
        <dbReference type="ARBA" id="ARBA00022989"/>
    </source>
</evidence>